<reference evidence="1" key="2">
    <citation type="submission" date="2012-12" db="EMBL/GenBank/DDBJ databases">
        <authorList>
            <person name="Gao Y.W."/>
            <person name="Fan S.T."/>
            <person name="Sun H.T."/>
            <person name="Wang Z."/>
            <person name="Gao X.L."/>
            <person name="Li Y.G."/>
            <person name="Wang T.C."/>
            <person name="Zhang K."/>
            <person name="Xu W.W."/>
            <person name="Yu Z.J."/>
            <person name="Xia X.Z."/>
        </authorList>
    </citation>
    <scope>NUCLEOTIDE SEQUENCE</scope>
    <source>
        <strain evidence="1">FR3</strain>
    </source>
</reference>
<dbReference type="AlphaFoldDB" id="A0A0J9Y8D3"/>
<evidence type="ECO:0000313" key="1">
    <source>
        <dbReference type="EMBL" id="CDQ04113.1"/>
    </source>
</evidence>
<organism evidence="1">
    <name type="scientific">Brugia malayi</name>
    <name type="common">Filarial nematode worm</name>
    <dbReference type="NCBI Taxonomy" id="6279"/>
    <lineage>
        <taxon>Eukaryota</taxon>
        <taxon>Metazoa</taxon>
        <taxon>Ecdysozoa</taxon>
        <taxon>Nematoda</taxon>
        <taxon>Chromadorea</taxon>
        <taxon>Rhabditida</taxon>
        <taxon>Spirurina</taxon>
        <taxon>Spiruromorpha</taxon>
        <taxon>Filarioidea</taxon>
        <taxon>Onchocercidae</taxon>
        <taxon>Brugia</taxon>
    </lineage>
</organism>
<name>A0A0J9Y8D3_BRUMA</name>
<sequence length="55" mass="6447">MDWVLAVFIYRTLSIASMSDIYPRLDKSKIGIISTNKRISLQATNGWHYQRQMLD</sequence>
<protein>
    <submittedName>
        <fullName evidence="1">Bm1605</fullName>
    </submittedName>
</protein>
<reference evidence="1" key="1">
    <citation type="journal article" date="2007" name="Science">
        <title>Draft genome of the filarial nematode parasite Brugia malayi.</title>
        <authorList>
            <person name="Ghedin E."/>
            <person name="Wang S."/>
            <person name="Spiro D."/>
            <person name="Caler E."/>
            <person name="Zhao Q."/>
            <person name="Crabtree J."/>
            <person name="Allen J.E."/>
            <person name="Delcher A.L."/>
            <person name="Guiliano D.B."/>
            <person name="Miranda-Saavedra D."/>
            <person name="Angiuoli S.V."/>
            <person name="Creasy T."/>
            <person name="Amedeo P."/>
            <person name="Haas B."/>
            <person name="El-Sayed N.M."/>
            <person name="Wortman J.R."/>
            <person name="Feldblyum T."/>
            <person name="Tallon L."/>
            <person name="Schatz M."/>
            <person name="Shumway M."/>
            <person name="Koo H."/>
            <person name="Salzberg S.L."/>
            <person name="Schobel S."/>
            <person name="Pertea M."/>
            <person name="Pop M."/>
            <person name="White O."/>
            <person name="Barton G.J."/>
            <person name="Carlow C.K."/>
            <person name="Crawford M.J."/>
            <person name="Daub J."/>
            <person name="Dimmic M.W."/>
            <person name="Estes C.F."/>
            <person name="Foster J.M."/>
            <person name="Ganatra M."/>
            <person name="Gregory W.F."/>
            <person name="Johnson N.M."/>
            <person name="Jin J."/>
            <person name="Komuniecki R."/>
            <person name="Korf I."/>
            <person name="Kumar S."/>
            <person name="Laney S."/>
            <person name="Li B.W."/>
            <person name="Li W."/>
            <person name="Lindblom T.H."/>
            <person name="Lustigman S."/>
            <person name="Ma D."/>
            <person name="Maina C.V."/>
            <person name="Martin D.M."/>
            <person name="McCarter J.P."/>
            <person name="McReynolds L."/>
            <person name="Mitreva M."/>
            <person name="Nutman T.B."/>
            <person name="Parkinson J."/>
            <person name="Peregrin-Alvarez J.M."/>
            <person name="Poole C."/>
            <person name="Ren Q."/>
            <person name="Saunders L."/>
            <person name="Sluder A.E."/>
            <person name="Smith K."/>
            <person name="Stanke M."/>
            <person name="Unnasch T.R."/>
            <person name="Ware J."/>
            <person name="Wei A.D."/>
            <person name="Weil G."/>
            <person name="Williams D.J."/>
            <person name="Zhang Y."/>
            <person name="Williams S.A."/>
            <person name="Fraser-Liggett C."/>
            <person name="Slatko B."/>
            <person name="Blaxter M.L."/>
            <person name="Scott A.L."/>
        </authorList>
    </citation>
    <scope>NUCLEOTIDE SEQUENCE</scope>
    <source>
        <strain evidence="1">FR3</strain>
    </source>
</reference>
<proteinExistence type="predicted"/>
<gene>
    <name evidence="1" type="ORF">Bm1605</name>
    <name evidence="1" type="ORF">BM_Bm1605</name>
</gene>
<accession>A0A0J9Y8D3</accession>
<dbReference type="EMBL" id="LN864292">
    <property type="protein sequence ID" value="CDQ04113.1"/>
    <property type="molecule type" value="Genomic_DNA"/>
</dbReference>